<sequence>MKENYNRRKFIKSATVAGIGLGLSLKSSPGWSLDNPVPKGKRVGIIGLDTSHSTAFTKALNSPDAKPEFEGYRVVAAYPKGSNDIESSIKRIPEYTEEVKKYNVKIVDSIKKLLQEVDVVLLETNDGRPHLEQVLPVLKAGKRVFIDKPIAGSLKDTVAIFEAAKQYKIPVFSSSSLRYLATAQEVVQGKIGKVLGADTYSPATLEKTHPDLFWYGIHGVETLFTVMGAGCKSVVRHSTDSTELVVGTWQDNRIGTFRGTRTGTHDYGGTVFGEKGNLTLGPYDGYNALLVQIIKFFQTGQAPVTPEETLEIYAFMEAADESKRQSGQLVTLESVLQKARAAKG</sequence>
<dbReference type="Gene3D" id="3.40.50.720">
    <property type="entry name" value="NAD(P)-binding Rossmann-like Domain"/>
    <property type="match status" value="1"/>
</dbReference>
<dbReference type="AlphaFoldDB" id="A0A7L7L2E1"/>
<dbReference type="SUPFAM" id="SSF55347">
    <property type="entry name" value="Glyceraldehyde-3-phosphate dehydrogenase-like, C-terminal domain"/>
    <property type="match status" value="1"/>
</dbReference>
<reference evidence="2 3" key="1">
    <citation type="submission" date="2020-08" db="EMBL/GenBank/DDBJ databases">
        <title>Adhaeribacter dokdonensis sp. nov., isolated from the rhizosphere of Elymus tsukushiensis, a plant native to the Dokdo Islands, Republic of Korea.</title>
        <authorList>
            <person name="Ghim S.Y."/>
        </authorList>
    </citation>
    <scope>NUCLEOTIDE SEQUENCE [LARGE SCALE GENOMIC DNA]</scope>
    <source>
        <strain evidence="2 3">KUDC8001</strain>
    </source>
</reference>
<dbReference type="InterPro" id="IPR050463">
    <property type="entry name" value="Gfo/Idh/MocA_oxidrdct_glycsds"/>
</dbReference>
<dbReference type="RefSeq" id="WP_182414169.1">
    <property type="nucleotide sequence ID" value="NZ_CP055153.1"/>
</dbReference>
<dbReference type="InterPro" id="IPR000683">
    <property type="entry name" value="Gfo/Idh/MocA-like_OxRdtase_N"/>
</dbReference>
<feature type="domain" description="Gfo/Idh/MocA-like oxidoreductase N-terminal" evidence="1">
    <location>
        <begin position="42"/>
        <end position="169"/>
    </location>
</feature>
<accession>A0A7L7L2E1</accession>
<dbReference type="Pfam" id="PF01408">
    <property type="entry name" value="GFO_IDH_MocA"/>
    <property type="match status" value="1"/>
</dbReference>
<protein>
    <submittedName>
        <fullName evidence="2">Gfo/Idh/MocA family oxidoreductase</fullName>
    </submittedName>
</protein>
<organism evidence="2 3">
    <name type="scientific">Adhaeribacter radiodurans</name>
    <dbReference type="NCBI Taxonomy" id="2745197"/>
    <lineage>
        <taxon>Bacteria</taxon>
        <taxon>Pseudomonadati</taxon>
        <taxon>Bacteroidota</taxon>
        <taxon>Cytophagia</taxon>
        <taxon>Cytophagales</taxon>
        <taxon>Hymenobacteraceae</taxon>
        <taxon>Adhaeribacter</taxon>
    </lineage>
</organism>
<dbReference type="GO" id="GO:0000166">
    <property type="term" value="F:nucleotide binding"/>
    <property type="evidence" value="ECO:0007669"/>
    <property type="project" value="InterPro"/>
</dbReference>
<dbReference type="Gene3D" id="3.30.360.10">
    <property type="entry name" value="Dihydrodipicolinate Reductase, domain 2"/>
    <property type="match status" value="1"/>
</dbReference>
<evidence type="ECO:0000313" key="3">
    <source>
        <dbReference type="Proteomes" id="UP000514509"/>
    </source>
</evidence>
<proteinExistence type="predicted"/>
<dbReference type="InterPro" id="IPR036291">
    <property type="entry name" value="NAD(P)-bd_dom_sf"/>
</dbReference>
<keyword evidence="3" id="KW-1185">Reference proteome</keyword>
<gene>
    <name evidence="2" type="ORF">HUW48_02490</name>
</gene>
<dbReference type="SUPFAM" id="SSF51735">
    <property type="entry name" value="NAD(P)-binding Rossmann-fold domains"/>
    <property type="match status" value="1"/>
</dbReference>
<dbReference type="PANTHER" id="PTHR43818:SF9">
    <property type="entry name" value="HYPOTHETICAL OXIDOREDUCTASE"/>
    <property type="match status" value="1"/>
</dbReference>
<dbReference type="Proteomes" id="UP000514509">
    <property type="component" value="Chromosome"/>
</dbReference>
<dbReference type="EMBL" id="CP055153">
    <property type="protein sequence ID" value="QMU26967.1"/>
    <property type="molecule type" value="Genomic_DNA"/>
</dbReference>
<name>A0A7L7L2E1_9BACT</name>
<dbReference type="KEGG" id="add:HUW48_02490"/>
<evidence type="ECO:0000259" key="1">
    <source>
        <dbReference type="Pfam" id="PF01408"/>
    </source>
</evidence>
<evidence type="ECO:0000313" key="2">
    <source>
        <dbReference type="EMBL" id="QMU26967.1"/>
    </source>
</evidence>
<dbReference type="PANTHER" id="PTHR43818">
    <property type="entry name" value="BCDNA.GH03377"/>
    <property type="match status" value="1"/>
</dbReference>